<comment type="caution">
    <text evidence="1">The sequence shown here is derived from an EMBL/GenBank/DDBJ whole genome shotgun (WGS) entry which is preliminary data.</text>
</comment>
<evidence type="ECO:0000313" key="2">
    <source>
        <dbReference type="Proteomes" id="UP000006330"/>
    </source>
</evidence>
<accession>K5YXC0</accession>
<dbReference type="AlphaFoldDB" id="K5YXC0"/>
<protein>
    <submittedName>
        <fullName evidence="1">Uncharacterized protein</fullName>
    </submittedName>
</protein>
<proteinExistence type="predicted"/>
<reference evidence="1 2" key="1">
    <citation type="submission" date="2012-02" db="EMBL/GenBank/DDBJ databases">
        <title>The Genome Sequence of Parabacteroides goldsteinii CL02T12C30.</title>
        <authorList>
            <consortium name="The Broad Institute Genome Sequencing Platform"/>
            <person name="Earl A."/>
            <person name="Ward D."/>
            <person name="Feldgarden M."/>
            <person name="Gevers D."/>
            <person name="Zitomersky N.L."/>
            <person name="Coyne M.J."/>
            <person name="Comstock L.E."/>
            <person name="Young S.K."/>
            <person name="Zeng Q."/>
            <person name="Gargeya S."/>
            <person name="Fitzgerald M."/>
            <person name="Haas B."/>
            <person name="Abouelleil A."/>
            <person name="Alvarado L."/>
            <person name="Arachchi H.M."/>
            <person name="Berlin A."/>
            <person name="Chapman S.B."/>
            <person name="Gearin G."/>
            <person name="Goldberg J."/>
            <person name="Griggs A."/>
            <person name="Gujja S."/>
            <person name="Hansen M."/>
            <person name="Heiman D."/>
            <person name="Howarth C."/>
            <person name="Larimer J."/>
            <person name="Lui A."/>
            <person name="MacDonald P.J.P."/>
            <person name="McCowen C."/>
            <person name="Montmayeur A."/>
            <person name="Murphy C."/>
            <person name="Neiman D."/>
            <person name="Pearson M."/>
            <person name="Priest M."/>
            <person name="Roberts A."/>
            <person name="Saif S."/>
            <person name="Shea T."/>
            <person name="Sisk P."/>
            <person name="Stolte C."/>
            <person name="Sykes S."/>
            <person name="Wortman J."/>
            <person name="Nusbaum C."/>
            <person name="Birren B."/>
        </authorList>
    </citation>
    <scope>NUCLEOTIDE SEQUENCE [LARGE SCALE GENOMIC DNA]</scope>
    <source>
        <strain evidence="1 2">CL02T12C30</strain>
    </source>
</reference>
<dbReference type="PATRIC" id="fig|999418.3.peg.846"/>
<dbReference type="EMBL" id="AGZO01000009">
    <property type="protein sequence ID" value="EKN18997.1"/>
    <property type="molecule type" value="Genomic_DNA"/>
</dbReference>
<gene>
    <name evidence="1" type="ORF">HMPREF1076_00834</name>
</gene>
<sequence length="90" mass="10200">MEGPLMRGCRDGLLFYQANARQRVTLISAVWKVCKMCLILPHIQKLKNDFSMELTIIETSAYQELRKLVSTLAAQMGDFQKKIAPSAPDK</sequence>
<organism evidence="1 2">
    <name type="scientific">Parabacteroides goldsteinii CL02T12C30</name>
    <dbReference type="NCBI Taxonomy" id="999418"/>
    <lineage>
        <taxon>Bacteria</taxon>
        <taxon>Pseudomonadati</taxon>
        <taxon>Bacteroidota</taxon>
        <taxon>Bacteroidia</taxon>
        <taxon>Bacteroidales</taxon>
        <taxon>Tannerellaceae</taxon>
        <taxon>Parabacteroides</taxon>
    </lineage>
</organism>
<dbReference type="Proteomes" id="UP000006330">
    <property type="component" value="Unassembled WGS sequence"/>
</dbReference>
<evidence type="ECO:0000313" key="1">
    <source>
        <dbReference type="EMBL" id="EKN18997.1"/>
    </source>
</evidence>
<dbReference type="HOGENOM" id="CLU_2491376_0_0_10"/>
<name>K5YXC0_9BACT</name>